<organism evidence="4 5">
    <name type="scientific">Paludibaculum fermentans</name>
    <dbReference type="NCBI Taxonomy" id="1473598"/>
    <lineage>
        <taxon>Bacteria</taxon>
        <taxon>Pseudomonadati</taxon>
        <taxon>Acidobacteriota</taxon>
        <taxon>Terriglobia</taxon>
        <taxon>Bryobacterales</taxon>
        <taxon>Bryobacteraceae</taxon>
        <taxon>Paludibaculum</taxon>
    </lineage>
</organism>
<dbReference type="InterPro" id="IPR011041">
    <property type="entry name" value="Quinoprot_gluc/sorb_DH_b-prop"/>
</dbReference>
<dbReference type="AlphaFoldDB" id="A0A7S7NN21"/>
<feature type="signal peptide" evidence="2">
    <location>
        <begin position="1"/>
        <end position="19"/>
    </location>
</feature>
<dbReference type="RefSeq" id="WP_194448335.1">
    <property type="nucleotide sequence ID" value="NZ_CP063849.1"/>
</dbReference>
<evidence type="ECO:0000313" key="5">
    <source>
        <dbReference type="Proteomes" id="UP000593892"/>
    </source>
</evidence>
<feature type="region of interest" description="Disordered" evidence="1">
    <location>
        <begin position="22"/>
        <end position="43"/>
    </location>
</feature>
<dbReference type="InterPro" id="IPR011042">
    <property type="entry name" value="6-blade_b-propeller_TolB-like"/>
</dbReference>
<dbReference type="Proteomes" id="UP000593892">
    <property type="component" value="Chromosome"/>
</dbReference>
<keyword evidence="5" id="KW-1185">Reference proteome</keyword>
<protein>
    <submittedName>
        <fullName evidence="4">Sorbosone dehydrogenase family protein</fullName>
    </submittedName>
</protein>
<accession>A0A7S7NN21</accession>
<evidence type="ECO:0000256" key="2">
    <source>
        <dbReference type="SAM" id="SignalP"/>
    </source>
</evidence>
<feature type="domain" description="Pyrroloquinoline quinone-dependent pyranose dehydrogenase beta-propeller" evidence="3">
    <location>
        <begin position="283"/>
        <end position="392"/>
    </location>
</feature>
<gene>
    <name evidence="4" type="ORF">IRI77_28330</name>
</gene>
<evidence type="ECO:0000256" key="1">
    <source>
        <dbReference type="SAM" id="MobiDB-lite"/>
    </source>
</evidence>
<dbReference type="PANTHER" id="PTHR19328:SF55">
    <property type="entry name" value="BLR6566 PROTEIN"/>
    <property type="match status" value="1"/>
</dbReference>
<feature type="domain" description="Pyrroloquinoline quinone-dependent pyranose dehydrogenase beta-propeller" evidence="3">
    <location>
        <begin position="50"/>
        <end position="238"/>
    </location>
</feature>
<sequence>MTTSLLVVLAVALGASATAADPPKLPAPYHTPSASNAPRVVDRPNGARLTVPAGFSIEEYASGFSTPRYMIYGPSGEILLTESGRQGGVYALVDRNKDGKISEDEKVRLIDKLYRPFGLAIWKDYLYVGEVTSIKRYKYDSKVVRLGPGEEVVSLKDADEGHWTRSLLFDRKGQKFYVGVGSKSNVSPGEPEIRATISRYNPDGTGREIIASGTRNPIGLALYPGSDTLWAAVQERDGLGDDLVPDYFTSIKPGGFYGWPFSYIGPHEDPRNKGQRADLVARTIVPDVVLPAHVAVLDARFYTGKMFPAKYQGGAFLAFHGSWNRAQRIGYSVVFVPFKDGKPSGLREDFLSGFMTDPNSKDVWGRPVGLLPMTDGSLLVTDDGGNKIWRISYRK</sequence>
<dbReference type="EMBL" id="CP063849">
    <property type="protein sequence ID" value="QOY86666.1"/>
    <property type="molecule type" value="Genomic_DNA"/>
</dbReference>
<dbReference type="SUPFAM" id="SSF50952">
    <property type="entry name" value="Soluble quinoprotein glucose dehydrogenase"/>
    <property type="match status" value="1"/>
</dbReference>
<evidence type="ECO:0000313" key="4">
    <source>
        <dbReference type="EMBL" id="QOY86666.1"/>
    </source>
</evidence>
<evidence type="ECO:0000259" key="3">
    <source>
        <dbReference type="Pfam" id="PF22807"/>
    </source>
</evidence>
<dbReference type="Pfam" id="PF22807">
    <property type="entry name" value="TrAA12"/>
    <property type="match status" value="2"/>
</dbReference>
<dbReference type="KEGG" id="pfer:IRI77_28330"/>
<dbReference type="Gene3D" id="2.120.10.30">
    <property type="entry name" value="TolB, C-terminal domain"/>
    <property type="match status" value="1"/>
</dbReference>
<name>A0A7S7NN21_PALFE</name>
<feature type="chain" id="PRO_5033056779" evidence="2">
    <location>
        <begin position="20"/>
        <end position="395"/>
    </location>
</feature>
<keyword evidence="2" id="KW-0732">Signal</keyword>
<reference evidence="4 5" key="1">
    <citation type="submission" date="2020-10" db="EMBL/GenBank/DDBJ databases">
        <title>Complete genome sequence of Paludibaculum fermentans P105T, a facultatively anaerobic acidobacterium capable of dissimilatory Fe(III) reduction.</title>
        <authorList>
            <person name="Dedysh S.N."/>
            <person name="Beletsky A.V."/>
            <person name="Kulichevskaya I.S."/>
            <person name="Mardanov A.V."/>
            <person name="Ravin N.V."/>
        </authorList>
    </citation>
    <scope>NUCLEOTIDE SEQUENCE [LARGE SCALE GENOMIC DNA]</scope>
    <source>
        <strain evidence="4 5">P105</strain>
    </source>
</reference>
<dbReference type="InterPro" id="IPR054539">
    <property type="entry name" value="Beta-prop_PDH"/>
</dbReference>
<proteinExistence type="predicted"/>
<dbReference type="PANTHER" id="PTHR19328">
    <property type="entry name" value="HEDGEHOG-INTERACTING PROTEIN"/>
    <property type="match status" value="1"/>
</dbReference>